<sequence length="45" mass="4968">MRHVTTLSPSRGNALTPIVDFNPLWYNVQLNPEDQSSAQARASQG</sequence>
<evidence type="ECO:0000313" key="1">
    <source>
        <dbReference type="EMBL" id="SVD37535.1"/>
    </source>
</evidence>
<dbReference type="AlphaFoldDB" id="A0A382UUT0"/>
<dbReference type="EMBL" id="UINC01146671">
    <property type="protein sequence ID" value="SVD37535.1"/>
    <property type="molecule type" value="Genomic_DNA"/>
</dbReference>
<accession>A0A382UUT0</accession>
<name>A0A382UUT0_9ZZZZ</name>
<gene>
    <name evidence="1" type="ORF">METZ01_LOCUS390389</name>
</gene>
<organism evidence="1">
    <name type="scientific">marine metagenome</name>
    <dbReference type="NCBI Taxonomy" id="408172"/>
    <lineage>
        <taxon>unclassified sequences</taxon>
        <taxon>metagenomes</taxon>
        <taxon>ecological metagenomes</taxon>
    </lineage>
</organism>
<feature type="non-terminal residue" evidence="1">
    <location>
        <position position="45"/>
    </location>
</feature>
<protein>
    <submittedName>
        <fullName evidence="1">Uncharacterized protein</fullName>
    </submittedName>
</protein>
<proteinExistence type="predicted"/>
<reference evidence="1" key="1">
    <citation type="submission" date="2018-05" db="EMBL/GenBank/DDBJ databases">
        <authorList>
            <person name="Lanie J.A."/>
            <person name="Ng W.-L."/>
            <person name="Kazmierczak K.M."/>
            <person name="Andrzejewski T.M."/>
            <person name="Davidsen T.M."/>
            <person name="Wayne K.J."/>
            <person name="Tettelin H."/>
            <person name="Glass J.I."/>
            <person name="Rusch D."/>
            <person name="Podicherti R."/>
            <person name="Tsui H.-C.T."/>
            <person name="Winkler M.E."/>
        </authorList>
    </citation>
    <scope>NUCLEOTIDE SEQUENCE</scope>
</reference>